<dbReference type="AlphaFoldDB" id="A0A9W6XUS2"/>
<proteinExistence type="predicted"/>
<accession>A0A9W6XUS2</accession>
<feature type="region of interest" description="Disordered" evidence="1">
    <location>
        <begin position="152"/>
        <end position="173"/>
    </location>
</feature>
<comment type="caution">
    <text evidence="2">The sequence shown here is derived from an EMBL/GenBank/DDBJ whole genome shotgun (WGS) entry which is preliminary data.</text>
</comment>
<dbReference type="Proteomes" id="UP001165121">
    <property type="component" value="Unassembled WGS sequence"/>
</dbReference>
<evidence type="ECO:0000313" key="2">
    <source>
        <dbReference type="EMBL" id="GMF46271.1"/>
    </source>
</evidence>
<reference evidence="2" key="1">
    <citation type="submission" date="2023-04" db="EMBL/GenBank/DDBJ databases">
        <title>Phytophthora fragariaefolia NBRC 109709.</title>
        <authorList>
            <person name="Ichikawa N."/>
            <person name="Sato H."/>
            <person name="Tonouchi N."/>
        </authorList>
    </citation>
    <scope>NUCLEOTIDE SEQUENCE</scope>
    <source>
        <strain evidence="2">NBRC 109709</strain>
    </source>
</reference>
<name>A0A9W6XUS2_9STRA</name>
<organism evidence="2 3">
    <name type="scientific">Phytophthora fragariaefolia</name>
    <dbReference type="NCBI Taxonomy" id="1490495"/>
    <lineage>
        <taxon>Eukaryota</taxon>
        <taxon>Sar</taxon>
        <taxon>Stramenopiles</taxon>
        <taxon>Oomycota</taxon>
        <taxon>Peronosporomycetes</taxon>
        <taxon>Peronosporales</taxon>
        <taxon>Peronosporaceae</taxon>
        <taxon>Phytophthora</taxon>
    </lineage>
</organism>
<gene>
    <name evidence="2" type="ORF">Pfra01_001694800</name>
</gene>
<evidence type="ECO:0000313" key="3">
    <source>
        <dbReference type="Proteomes" id="UP001165121"/>
    </source>
</evidence>
<keyword evidence="3" id="KW-1185">Reference proteome</keyword>
<dbReference type="EMBL" id="BSXT01001957">
    <property type="protein sequence ID" value="GMF46271.1"/>
    <property type="molecule type" value="Genomic_DNA"/>
</dbReference>
<sequence length="173" mass="19589">MSSSEISPSCNQTQQASPVVGLGEMDNLFTRKLKAQHQFREQQVREMQNEFASIAIAKAELPHAAASKQTANDPKKITPHFAAALTKIIAIVQHFHQQQVLVRIWSHWHQICRQNFRPGSTSQTTVPVVLSDMTPQIPLPLGKQPHLQQIARRSRRVSCTRSQTSKMPRPAWR</sequence>
<protein>
    <submittedName>
        <fullName evidence="2">Unnamed protein product</fullName>
    </submittedName>
</protein>
<evidence type="ECO:0000256" key="1">
    <source>
        <dbReference type="SAM" id="MobiDB-lite"/>
    </source>
</evidence>